<dbReference type="EMBL" id="BRZM01000593">
    <property type="protein sequence ID" value="GLD71419.1"/>
    <property type="molecule type" value="Genomic_DNA"/>
</dbReference>
<dbReference type="GO" id="GO:0004742">
    <property type="term" value="F:dihydrolipoyllysine-residue acetyltransferase activity"/>
    <property type="evidence" value="ECO:0007669"/>
    <property type="project" value="TreeGrafter"/>
</dbReference>
<dbReference type="GO" id="GO:0045254">
    <property type="term" value="C:pyruvate dehydrogenase complex"/>
    <property type="evidence" value="ECO:0007669"/>
    <property type="project" value="InterPro"/>
</dbReference>
<dbReference type="PANTHER" id="PTHR23151:SF90">
    <property type="entry name" value="DIHYDROLIPOYLLYSINE-RESIDUE ACETYLTRANSFERASE COMPONENT OF PYRUVATE DEHYDROGENASE COMPLEX, MITOCHONDRIAL-RELATED"/>
    <property type="match status" value="1"/>
</dbReference>
<keyword evidence="2" id="KW-0670">Pyruvate</keyword>
<feature type="region of interest" description="Disordered" evidence="1">
    <location>
        <begin position="41"/>
        <end position="69"/>
    </location>
</feature>
<protein>
    <submittedName>
        <fullName evidence="2">Dihydrolipoyllysine-residue acetyltransferase component of pyruvate dehydrogenase complex, mitochondrial isoform X1</fullName>
    </submittedName>
</protein>
<evidence type="ECO:0000313" key="2">
    <source>
        <dbReference type="EMBL" id="GLD71419.1"/>
    </source>
</evidence>
<organism evidence="2 3">
    <name type="scientific">Lates japonicus</name>
    <name type="common">Japanese lates</name>
    <dbReference type="NCBI Taxonomy" id="270547"/>
    <lineage>
        <taxon>Eukaryota</taxon>
        <taxon>Metazoa</taxon>
        <taxon>Chordata</taxon>
        <taxon>Craniata</taxon>
        <taxon>Vertebrata</taxon>
        <taxon>Euteleostomi</taxon>
        <taxon>Actinopterygii</taxon>
        <taxon>Neopterygii</taxon>
        <taxon>Teleostei</taxon>
        <taxon>Neoteleostei</taxon>
        <taxon>Acanthomorphata</taxon>
        <taxon>Carangaria</taxon>
        <taxon>Carangaria incertae sedis</taxon>
        <taxon>Centropomidae</taxon>
        <taxon>Lates</taxon>
    </lineage>
</organism>
<evidence type="ECO:0000313" key="3">
    <source>
        <dbReference type="Proteomes" id="UP001279410"/>
    </source>
</evidence>
<reference evidence="2" key="1">
    <citation type="submission" date="2022-08" db="EMBL/GenBank/DDBJ databases">
        <title>Genome sequencing of akame (Lates japonicus).</title>
        <authorList>
            <person name="Hashiguchi Y."/>
            <person name="Takahashi H."/>
        </authorList>
    </citation>
    <scope>NUCLEOTIDE SEQUENCE</scope>
    <source>
        <strain evidence="2">Kochi</strain>
    </source>
</reference>
<dbReference type="AlphaFoldDB" id="A0AAD3NHW6"/>
<keyword evidence="3" id="KW-1185">Reference proteome</keyword>
<proteinExistence type="predicted"/>
<feature type="compositionally biased region" description="Low complexity" evidence="1">
    <location>
        <begin position="56"/>
        <end position="66"/>
    </location>
</feature>
<evidence type="ECO:0000256" key="1">
    <source>
        <dbReference type="SAM" id="MobiDB-lite"/>
    </source>
</evidence>
<dbReference type="Proteomes" id="UP001279410">
    <property type="component" value="Unassembled WGS sequence"/>
</dbReference>
<dbReference type="InterPro" id="IPR045257">
    <property type="entry name" value="E2/Pdx1"/>
</dbReference>
<dbReference type="PANTHER" id="PTHR23151">
    <property type="entry name" value="DIHYDROLIPOAMIDE ACETYL/SUCCINYL-TRANSFERASE-RELATED"/>
    <property type="match status" value="1"/>
</dbReference>
<name>A0AAD3NHW6_LATJO</name>
<dbReference type="GO" id="GO:0006086">
    <property type="term" value="P:pyruvate decarboxylation to acetyl-CoA"/>
    <property type="evidence" value="ECO:0007669"/>
    <property type="project" value="InterPro"/>
</dbReference>
<accession>A0AAD3NHW6</accession>
<comment type="caution">
    <text evidence="2">The sequence shown here is derived from an EMBL/GenBank/DDBJ whole genome shotgun (WGS) entry which is preliminary data.</text>
</comment>
<sequence length="309" mass="32581">MLEECYLRRSWSRGTRDVNAVGNLITVDSWGNGVGLIKPAVPRRHPATAPPPPPAAAAAPPAAPAASYPTHESFEVQEEDIAQNLVSRGTRASPGAPLCICAESDIAAFKDYVKLGSRVSSSTPAPAQQPAAAPVAAAPLHQAAAQDPEGVCYASPLAKKLAAEGLTWHRSAALVLMGVSPGKTLRLCSTKACLVVAAAPTPAAAAPACYSTGTFTDIPISNIRKALACLKVPDATLYWMDTVVRQNHVVDMEYSSEGTASGLITPIVLAPHTKGLGCRSAPMCQLWLPKQERANCSLMSSRYNRYRHH</sequence>
<gene>
    <name evidence="2" type="ORF">AKAME5_002274100</name>
</gene>